<accession>A0A840HUN4</accession>
<dbReference type="Proteomes" id="UP000575068">
    <property type="component" value="Unassembled WGS sequence"/>
</dbReference>
<gene>
    <name evidence="2" type="ORF">HNQ99_001604</name>
</gene>
<dbReference type="EMBL" id="JACHOV010000005">
    <property type="protein sequence ID" value="MBB4641299.1"/>
    <property type="molecule type" value="Genomic_DNA"/>
</dbReference>
<keyword evidence="3" id="KW-1185">Reference proteome</keyword>
<comment type="caution">
    <text evidence="2">The sequence shown here is derived from an EMBL/GenBank/DDBJ whole genome shotgun (WGS) entry which is preliminary data.</text>
</comment>
<reference evidence="2 3" key="1">
    <citation type="submission" date="2020-08" db="EMBL/GenBank/DDBJ databases">
        <title>Genomic Encyclopedia of Type Strains, Phase IV (KMG-IV): sequencing the most valuable type-strain genomes for metagenomic binning, comparative biology and taxonomic classification.</title>
        <authorList>
            <person name="Goeker M."/>
        </authorList>
    </citation>
    <scope>NUCLEOTIDE SEQUENCE [LARGE SCALE GENOMIC DNA]</scope>
    <source>
        <strain evidence="2 3">DSM 7465</strain>
    </source>
</reference>
<evidence type="ECO:0000256" key="1">
    <source>
        <dbReference type="SAM" id="MobiDB-lite"/>
    </source>
</evidence>
<organism evidence="2 3">
    <name type="scientific">Rhizorhapis suberifaciens</name>
    <name type="common">corky root of lettuce</name>
    <dbReference type="NCBI Taxonomy" id="13656"/>
    <lineage>
        <taxon>Bacteria</taxon>
        <taxon>Pseudomonadati</taxon>
        <taxon>Pseudomonadota</taxon>
        <taxon>Alphaproteobacteria</taxon>
        <taxon>Sphingomonadales</taxon>
        <taxon>Sphingomonadaceae</taxon>
        <taxon>Rhizorhapis</taxon>
    </lineage>
</organism>
<evidence type="ECO:0000313" key="2">
    <source>
        <dbReference type="EMBL" id="MBB4641299.1"/>
    </source>
</evidence>
<name>A0A840HUN4_9SPHN</name>
<proteinExistence type="predicted"/>
<feature type="region of interest" description="Disordered" evidence="1">
    <location>
        <begin position="1"/>
        <end position="54"/>
    </location>
</feature>
<evidence type="ECO:0000313" key="3">
    <source>
        <dbReference type="Proteomes" id="UP000575068"/>
    </source>
</evidence>
<dbReference type="RefSeq" id="WP_184475104.1">
    <property type="nucleotide sequence ID" value="NZ_JACHOV010000005.1"/>
</dbReference>
<feature type="compositionally biased region" description="Basic and acidic residues" evidence="1">
    <location>
        <begin position="1"/>
        <end position="22"/>
    </location>
</feature>
<sequence length="54" mass="6276">MGREKLPKDKDKGIDRQRREPEPSWGPDEEGELPLEPDHIPNKESGAWVKRRGK</sequence>
<dbReference type="AlphaFoldDB" id="A0A840HUN4"/>
<protein>
    <submittedName>
        <fullName evidence="2">Uncharacterized protein</fullName>
    </submittedName>
</protein>